<reference evidence="3 4" key="1">
    <citation type="journal article" date="2015" name="Proc. Natl. Acad. Sci. U.S.A.">
        <title>The resurrection genome of Boea hygrometrica: A blueprint for survival of dehydration.</title>
        <authorList>
            <person name="Xiao L."/>
            <person name="Yang G."/>
            <person name="Zhang L."/>
            <person name="Yang X."/>
            <person name="Zhao S."/>
            <person name="Ji Z."/>
            <person name="Zhou Q."/>
            <person name="Hu M."/>
            <person name="Wang Y."/>
            <person name="Chen M."/>
            <person name="Xu Y."/>
            <person name="Jin H."/>
            <person name="Xiao X."/>
            <person name="Hu G."/>
            <person name="Bao F."/>
            <person name="Hu Y."/>
            <person name="Wan P."/>
            <person name="Li L."/>
            <person name="Deng X."/>
            <person name="Kuang T."/>
            <person name="Xiang C."/>
            <person name="Zhu J.K."/>
            <person name="Oliver M.J."/>
            <person name="He Y."/>
        </authorList>
    </citation>
    <scope>NUCLEOTIDE SEQUENCE [LARGE SCALE GENOMIC DNA]</scope>
    <source>
        <strain evidence="4">cv. XS01</strain>
    </source>
</reference>
<feature type="compositionally biased region" description="Polar residues" evidence="1">
    <location>
        <begin position="202"/>
        <end position="212"/>
    </location>
</feature>
<feature type="region of interest" description="Disordered" evidence="1">
    <location>
        <begin position="131"/>
        <end position="234"/>
    </location>
</feature>
<proteinExistence type="predicted"/>
<evidence type="ECO:0000313" key="4">
    <source>
        <dbReference type="Proteomes" id="UP000250235"/>
    </source>
</evidence>
<organism evidence="3 4">
    <name type="scientific">Dorcoceras hygrometricum</name>
    <dbReference type="NCBI Taxonomy" id="472368"/>
    <lineage>
        <taxon>Eukaryota</taxon>
        <taxon>Viridiplantae</taxon>
        <taxon>Streptophyta</taxon>
        <taxon>Embryophyta</taxon>
        <taxon>Tracheophyta</taxon>
        <taxon>Spermatophyta</taxon>
        <taxon>Magnoliopsida</taxon>
        <taxon>eudicotyledons</taxon>
        <taxon>Gunneridae</taxon>
        <taxon>Pentapetalae</taxon>
        <taxon>asterids</taxon>
        <taxon>lamiids</taxon>
        <taxon>Lamiales</taxon>
        <taxon>Gesneriaceae</taxon>
        <taxon>Didymocarpoideae</taxon>
        <taxon>Trichosporeae</taxon>
        <taxon>Loxocarpinae</taxon>
        <taxon>Dorcoceras</taxon>
    </lineage>
</organism>
<dbReference type="AlphaFoldDB" id="A0A2Z7CKQ5"/>
<evidence type="ECO:0000256" key="1">
    <source>
        <dbReference type="SAM" id="MobiDB-lite"/>
    </source>
</evidence>
<feature type="compositionally biased region" description="Basic and acidic residues" evidence="1">
    <location>
        <begin position="175"/>
        <end position="189"/>
    </location>
</feature>
<gene>
    <name evidence="3" type="ORF">F511_14590</name>
</gene>
<feature type="domain" description="DUF7699" evidence="2">
    <location>
        <begin position="31"/>
        <end position="115"/>
    </location>
</feature>
<feature type="compositionally biased region" description="Basic residues" evidence="1">
    <location>
        <begin position="154"/>
        <end position="166"/>
    </location>
</feature>
<dbReference type="Proteomes" id="UP000250235">
    <property type="component" value="Unassembled WGS sequence"/>
</dbReference>
<evidence type="ECO:0000259" key="2">
    <source>
        <dbReference type="Pfam" id="PF24766"/>
    </source>
</evidence>
<dbReference type="OrthoDB" id="690722at2759"/>
<dbReference type="PANTHER" id="PTHR35323">
    <property type="entry name" value="SAP DOMAIN-CONTAINING PROTEIN"/>
    <property type="match status" value="1"/>
</dbReference>
<dbReference type="Pfam" id="PF24766">
    <property type="entry name" value="DUF7699"/>
    <property type="match status" value="1"/>
</dbReference>
<name>A0A2Z7CKQ5_9LAMI</name>
<dbReference type="PANTHER" id="PTHR35323:SF2">
    <property type="entry name" value="SAP DOMAIN-CONTAINING PROTEIN"/>
    <property type="match status" value="1"/>
</dbReference>
<protein>
    <submittedName>
        <fullName evidence="3">Zinc finger CCCH domain-containing protein 62-like</fullName>
    </submittedName>
</protein>
<sequence length="329" mass="38516">MRSFCHRLKDGNGEALYPRSSFTINCTGDVCKGDVVLFNQRVYESFNKMKRHGTRLGRRTVAGRIVKESYGAAKQQHTFTVEVLWSKGTKKLAPLSPLLVKGRNLYKMKTYRQQWKNERERLTVLAEKHMRGAAARSMKAVRRTKMETETNKSLARRGNKRHRPFQKLHSSGTEETDHVNKNRVHDLRKTLSRNKKHDPHQYITSFQELNSKQTRDFRRPTSHSKHPNLKQSNQARKPFFHQTINHCQDPYTFNPSTAQRRPQHFGVNPLHGSLLTPFSESQEFNPWNLMCNGDPYFTQESRQLYQALGKKSVRSPPFYSSSVEMNRWR</sequence>
<accession>A0A2Z7CKQ5</accession>
<dbReference type="EMBL" id="KQ995268">
    <property type="protein sequence ID" value="KZV47518.1"/>
    <property type="molecule type" value="Genomic_DNA"/>
</dbReference>
<dbReference type="InterPro" id="IPR056116">
    <property type="entry name" value="DUF7699"/>
</dbReference>
<keyword evidence="4" id="KW-1185">Reference proteome</keyword>
<evidence type="ECO:0000313" key="3">
    <source>
        <dbReference type="EMBL" id="KZV47518.1"/>
    </source>
</evidence>